<gene>
    <name evidence="1" type="ORF">BW892_29610</name>
</gene>
<name>A0A1S9U022_BACCE</name>
<evidence type="ECO:0008006" key="3">
    <source>
        <dbReference type="Google" id="ProtNLM"/>
    </source>
</evidence>
<accession>A0A1S9U022</accession>
<protein>
    <recommendedName>
        <fullName evidence="3">Class I SAM-dependent methyltransferase</fullName>
    </recommendedName>
</protein>
<reference evidence="1 2" key="1">
    <citation type="submission" date="2017-01" db="EMBL/GenBank/DDBJ databases">
        <title>Bacillus cereus isolates.</title>
        <authorList>
            <person name="Beno S.M."/>
        </authorList>
    </citation>
    <scope>NUCLEOTIDE SEQUENCE [LARGE SCALE GENOMIC DNA]</scope>
    <source>
        <strain evidence="1 2">FSL M7-1219</strain>
    </source>
</reference>
<dbReference type="RefSeq" id="WP_078182428.1">
    <property type="nucleotide sequence ID" value="NZ_MUAL01000223.1"/>
</dbReference>
<dbReference type="Gene3D" id="3.40.50.150">
    <property type="entry name" value="Vaccinia Virus protein VP39"/>
    <property type="match status" value="1"/>
</dbReference>
<dbReference type="Pfam" id="PF13578">
    <property type="entry name" value="Methyltransf_24"/>
    <property type="match status" value="1"/>
</dbReference>
<dbReference type="SUPFAM" id="SSF53335">
    <property type="entry name" value="S-adenosyl-L-methionine-dependent methyltransferases"/>
    <property type="match status" value="1"/>
</dbReference>
<dbReference type="InterPro" id="IPR029063">
    <property type="entry name" value="SAM-dependent_MTases_sf"/>
</dbReference>
<dbReference type="Proteomes" id="UP000191124">
    <property type="component" value="Unassembled WGS sequence"/>
</dbReference>
<organism evidence="1 2">
    <name type="scientific">Bacillus cereus</name>
    <dbReference type="NCBI Taxonomy" id="1396"/>
    <lineage>
        <taxon>Bacteria</taxon>
        <taxon>Bacillati</taxon>
        <taxon>Bacillota</taxon>
        <taxon>Bacilli</taxon>
        <taxon>Bacillales</taxon>
        <taxon>Bacillaceae</taxon>
        <taxon>Bacillus</taxon>
        <taxon>Bacillus cereus group</taxon>
    </lineage>
</organism>
<sequence length="271" mass="31873">MCILSFYNYSIKLDYPINPTPRFGWEKPAHKRIYDIINNNRSIYHKNMELCLKSMFYLKQISSLPDPQDQTQPCWHNSYMTDLDAISLYVFTREMNPTNYYEIGSGYSTTFVKRAITDHKLKTKITAIDPSPRTKIDTICDKLIVDHLENIDLSMFEQLQKGDILFFDGSHRSFTNSDVTIFFLEIMPLLRPGVLVGIHDIFLPYDYPAEWNFRFYNEQYLLATALLANGNQFEIIFPAMFIRLDTELSQAFDLVWNYTTEACGCFWLRMN</sequence>
<evidence type="ECO:0000313" key="2">
    <source>
        <dbReference type="Proteomes" id="UP000191124"/>
    </source>
</evidence>
<evidence type="ECO:0000313" key="1">
    <source>
        <dbReference type="EMBL" id="OOR15675.1"/>
    </source>
</evidence>
<dbReference type="AlphaFoldDB" id="A0A1S9U022"/>
<dbReference type="EMBL" id="MUAL01000223">
    <property type="protein sequence ID" value="OOR15675.1"/>
    <property type="molecule type" value="Genomic_DNA"/>
</dbReference>
<proteinExistence type="predicted"/>
<comment type="caution">
    <text evidence="1">The sequence shown here is derived from an EMBL/GenBank/DDBJ whole genome shotgun (WGS) entry which is preliminary data.</text>
</comment>